<dbReference type="EMBL" id="HBIO01014487">
    <property type="protein sequence ID" value="CAE0466353.1"/>
    <property type="molecule type" value="Transcribed_RNA"/>
</dbReference>
<evidence type="ECO:0000313" key="10">
    <source>
        <dbReference type="EMBL" id="CAE0466353.1"/>
    </source>
</evidence>
<feature type="compositionally biased region" description="Basic and acidic residues" evidence="8">
    <location>
        <begin position="180"/>
        <end position="190"/>
    </location>
</feature>
<feature type="region of interest" description="Disordered" evidence="8">
    <location>
        <begin position="77"/>
        <end position="224"/>
    </location>
</feature>
<keyword evidence="5 7" id="KW-0862">Zinc</keyword>
<sequence>MNSKTSSSLSRQDTSRNSSRRKRTSKSQRSRSTRSAHYQTAAMTAALLYMCGGSGSGNSRSTHGHGIFNSVHASMTTTTSTNSRSNASTNAGSSSSSGSSGVDWNGDGSGSRHSGSYSSSSATSASASRVKSIPQHRVRTSKRAINYGPDHPWESDGNSSTNANANTSVNTAAPLTLVDRTLESKEKTNDSDGSSAGSESEEDEEGENEKDEEGEAEFEPGGLTEELKGVYLDEEVADADTARILGPEETHEIRVSILNSSILQEYLPKSNIMSWSVQSHVHEQEKSKPLSSVSGEADESQQQEDQNKEQQEQKKHKHIRIRATLLEDDSTGYAFLSTSERNIMLTNIVQPMMKHWSHALKVIPIQDNLALDGDQLFDGESCGPGLDSGLPSVRIPLDHLHTTEPVATNSAGIGDTDLVIYVSVGFRDAEWARRRRQRKRLLEEASGYADADSNLNEEIIANKRSRFFKALREQDGADIATNTGRGTDMGSDGLEDETVTTTETSNTEEPVMEIAPACSGHYLASATYCNTDQYDRPVAGLLHLCLGPEFFDGYDANAHLDMKTVFGRGSGSDDQGTTISGGWSKLHAYASTESDGDDDHQNNLHQVAVLHEIGHILGFNSQSLAHFRDGTTGEPITPRDENGDVVDTAVQCTGVVEMQLQTSSTGTGENMENVTTSGTTPVGEDGGEDAEADIGNNKYEAEDPIAEPSLSEVETEVGRGRTAVIPLPSQAILRFRNDVRGGLRVARIVTPTVRQVVRNHFDCQELDGAELESAIAYIDVSYGDIDEAENSDRDSSVQNQSYFVDECISDHWERRLFKADLMNPIVDSVSPSSYKHGYISPLTLAYFLDSGWYEIDVFRSAEPDSWGRGAGCDFVNNDCITDAGLVASGNSKFFCNPQSNGGWEKYADDNIVDGCTDDMTSKASCSIMEYDRQLPSVFQHFESAVMGGSDAGLDYCPSYIGIPDGSCEDKDQKSYRIEEVGSTSRCITGQIGKKNAALCVPVACVVEDRSLRIRVDEEWKECKYEGEVIDSYYDLNDYVSCPDPVQTCPSFYCPRNCLTAQGVGVCDIISGDCDCMGTDAVGACTGRDVFDFKSLVEVETVPNYLLYSDNLENDEKDIFDQAARMFLQMTPGEVIGFVTASLLVVGGCFVVVTTFVKVVKDRRFLPRFVPQFWKKDWRVDNRSWNIPVPSFGTSGTNSNKQKVVASVLHNMRVEDVMSDCFIDERDDDGTSTNISVNRNIIGTIAVEEGERIFYRSELPPLPGVGRIVSIVGSRYIDDSIVPDDADDNMTLDGTAEYTGTGTSNILGLNSDHGTEGYIDEENIEEQRTSSFEHIMMPPTTNTLMRRRVNRRNHKRS</sequence>
<dbReference type="Gene3D" id="3.10.170.20">
    <property type="match status" value="1"/>
</dbReference>
<dbReference type="GO" id="GO:0016020">
    <property type="term" value="C:membrane"/>
    <property type="evidence" value="ECO:0007669"/>
    <property type="project" value="InterPro"/>
</dbReference>
<feature type="transmembrane region" description="Helical" evidence="9">
    <location>
        <begin position="1134"/>
        <end position="1159"/>
    </location>
</feature>
<reference evidence="10" key="1">
    <citation type="submission" date="2021-01" db="EMBL/GenBank/DDBJ databases">
        <authorList>
            <person name="Corre E."/>
            <person name="Pelletier E."/>
            <person name="Niang G."/>
            <person name="Scheremetjew M."/>
            <person name="Finn R."/>
            <person name="Kale V."/>
            <person name="Holt S."/>
            <person name="Cochrane G."/>
            <person name="Meng A."/>
            <person name="Brown T."/>
            <person name="Cohen L."/>
        </authorList>
    </citation>
    <scope>NUCLEOTIDE SEQUENCE</scope>
    <source>
        <strain evidence="10">MM31A-1</strain>
    </source>
</reference>
<keyword evidence="9" id="KW-1133">Transmembrane helix</keyword>
<keyword evidence="9" id="KW-0472">Membrane</keyword>
<evidence type="ECO:0000256" key="4">
    <source>
        <dbReference type="ARBA" id="ARBA00022801"/>
    </source>
</evidence>
<comment type="similarity">
    <text evidence="1">Belongs to the peptidase M8 family.</text>
</comment>
<feature type="compositionally biased region" description="Polar residues" evidence="8">
    <location>
        <begin position="1"/>
        <end position="12"/>
    </location>
</feature>
<evidence type="ECO:0000256" key="7">
    <source>
        <dbReference type="PIRSR" id="PIRSR601577-2"/>
    </source>
</evidence>
<dbReference type="GO" id="GO:0006508">
    <property type="term" value="P:proteolysis"/>
    <property type="evidence" value="ECO:0007669"/>
    <property type="project" value="UniProtKB-KW"/>
</dbReference>
<comment type="cofactor">
    <cofactor evidence="7">
        <name>Zn(2+)</name>
        <dbReference type="ChEBI" id="CHEBI:29105"/>
    </cofactor>
    <text evidence="7">Binds 1 zinc ion per subunit.</text>
</comment>
<feature type="compositionally biased region" description="Low complexity" evidence="8">
    <location>
        <begin position="158"/>
        <end position="173"/>
    </location>
</feature>
<evidence type="ECO:0000256" key="3">
    <source>
        <dbReference type="ARBA" id="ARBA00022723"/>
    </source>
</evidence>
<feature type="region of interest" description="Disordered" evidence="8">
    <location>
        <begin position="278"/>
        <end position="318"/>
    </location>
</feature>
<feature type="binding site" evidence="7">
    <location>
        <position position="811"/>
    </location>
    <ligand>
        <name>Zn(2+)</name>
        <dbReference type="ChEBI" id="CHEBI:29105"/>
        <note>catalytic</note>
    </ligand>
</feature>
<keyword evidence="4" id="KW-0378">Hydrolase</keyword>
<dbReference type="GO" id="GO:0007155">
    <property type="term" value="P:cell adhesion"/>
    <property type="evidence" value="ECO:0007669"/>
    <property type="project" value="InterPro"/>
</dbReference>
<organism evidence="10">
    <name type="scientific">Chaetoceros debilis</name>
    <dbReference type="NCBI Taxonomy" id="122233"/>
    <lineage>
        <taxon>Eukaryota</taxon>
        <taxon>Sar</taxon>
        <taxon>Stramenopiles</taxon>
        <taxon>Ochrophyta</taxon>
        <taxon>Bacillariophyta</taxon>
        <taxon>Coscinodiscophyceae</taxon>
        <taxon>Chaetocerotophycidae</taxon>
        <taxon>Chaetocerotales</taxon>
        <taxon>Chaetocerotaceae</taxon>
        <taxon>Chaetoceros</taxon>
    </lineage>
</organism>
<keyword evidence="3 7" id="KW-0479">Metal-binding</keyword>
<protein>
    <submittedName>
        <fullName evidence="10">Uncharacterized protein</fullName>
    </submittedName>
</protein>
<keyword evidence="2" id="KW-0645">Protease</keyword>
<dbReference type="GO" id="GO:0046872">
    <property type="term" value="F:metal ion binding"/>
    <property type="evidence" value="ECO:0007669"/>
    <property type="project" value="UniProtKB-KW"/>
</dbReference>
<name>A0A7S3Q5G9_9STRA</name>
<evidence type="ECO:0000256" key="8">
    <source>
        <dbReference type="SAM" id="MobiDB-lite"/>
    </source>
</evidence>
<dbReference type="Pfam" id="PF01457">
    <property type="entry name" value="Peptidase_M8"/>
    <property type="match status" value="1"/>
</dbReference>
<dbReference type="GO" id="GO:0004222">
    <property type="term" value="F:metalloendopeptidase activity"/>
    <property type="evidence" value="ECO:0007669"/>
    <property type="project" value="InterPro"/>
</dbReference>
<dbReference type="InterPro" id="IPR001577">
    <property type="entry name" value="Peptidase_M8"/>
</dbReference>
<evidence type="ECO:0000256" key="2">
    <source>
        <dbReference type="ARBA" id="ARBA00022670"/>
    </source>
</evidence>
<dbReference type="Gene3D" id="2.30.34.10">
    <property type="entry name" value="Leishmanolysin domain 4"/>
    <property type="match status" value="1"/>
</dbReference>
<feature type="compositionally biased region" description="Basic residues" evidence="8">
    <location>
        <begin position="18"/>
        <end position="34"/>
    </location>
</feature>
<dbReference type="Gene3D" id="3.90.132.10">
    <property type="entry name" value="Leishmanolysin , domain 2"/>
    <property type="match status" value="1"/>
</dbReference>
<evidence type="ECO:0000256" key="5">
    <source>
        <dbReference type="ARBA" id="ARBA00022833"/>
    </source>
</evidence>
<keyword evidence="6 7" id="KW-0482">Metalloprotease</keyword>
<feature type="compositionally biased region" description="Low complexity" evidence="8">
    <location>
        <begin position="77"/>
        <end position="128"/>
    </location>
</feature>
<evidence type="ECO:0000256" key="1">
    <source>
        <dbReference type="ARBA" id="ARBA00005860"/>
    </source>
</evidence>
<feature type="region of interest" description="Disordered" evidence="8">
    <location>
        <begin position="662"/>
        <end position="686"/>
    </location>
</feature>
<dbReference type="PANTHER" id="PTHR10942">
    <property type="entry name" value="LEISHMANOLYSIN-LIKE PEPTIDASE"/>
    <property type="match status" value="1"/>
</dbReference>
<dbReference type="SUPFAM" id="SSF55486">
    <property type="entry name" value="Metalloproteases ('zincins'), catalytic domain"/>
    <property type="match status" value="2"/>
</dbReference>
<accession>A0A7S3Q5G9</accession>
<proteinExistence type="inferred from homology"/>
<feature type="compositionally biased region" description="Low complexity" evidence="8">
    <location>
        <begin position="499"/>
        <end position="508"/>
    </location>
</feature>
<dbReference type="GO" id="GO:0005737">
    <property type="term" value="C:cytoplasm"/>
    <property type="evidence" value="ECO:0007669"/>
    <property type="project" value="TreeGrafter"/>
</dbReference>
<feature type="region of interest" description="Disordered" evidence="8">
    <location>
        <begin position="479"/>
        <end position="508"/>
    </location>
</feature>
<evidence type="ECO:0000256" key="9">
    <source>
        <dbReference type="SAM" id="Phobius"/>
    </source>
</evidence>
<feature type="compositionally biased region" description="Acidic residues" evidence="8">
    <location>
        <begin position="199"/>
        <end position="218"/>
    </location>
</feature>
<feature type="compositionally biased region" description="Polar residues" evidence="8">
    <location>
        <begin position="662"/>
        <end position="680"/>
    </location>
</feature>
<keyword evidence="9" id="KW-0812">Transmembrane</keyword>
<feature type="region of interest" description="Disordered" evidence="8">
    <location>
        <begin position="1"/>
        <end position="38"/>
    </location>
</feature>
<dbReference type="Gene3D" id="2.10.55.10">
    <property type="entry name" value="Leishmanolysin domain 3"/>
    <property type="match status" value="1"/>
</dbReference>
<gene>
    <name evidence="10" type="ORF">CDEB00056_LOCUS11205</name>
</gene>
<dbReference type="PANTHER" id="PTHR10942:SF0">
    <property type="entry name" value="LEISHMANOLYSIN-LIKE PEPTIDASE"/>
    <property type="match status" value="1"/>
</dbReference>
<evidence type="ECO:0000256" key="6">
    <source>
        <dbReference type="ARBA" id="ARBA00023049"/>
    </source>
</evidence>